<dbReference type="Proteomes" id="UP001497512">
    <property type="component" value="Chromosome 4"/>
</dbReference>
<dbReference type="PANTHER" id="PTHR21736">
    <property type="entry name" value="VERNALIZATION-INSENSITIVE PROTEIN 3"/>
    <property type="match status" value="1"/>
</dbReference>
<evidence type="ECO:0000259" key="11">
    <source>
        <dbReference type="PROSITE" id="PS51005"/>
    </source>
</evidence>
<proteinExistence type="predicted"/>
<keyword evidence="2" id="KW-0479">Metal-binding</keyword>
<dbReference type="InterPro" id="IPR004082">
    <property type="entry name" value="OBERON"/>
</dbReference>
<organism evidence="12 13">
    <name type="scientific">Sphagnum troendelagicum</name>
    <dbReference type="NCBI Taxonomy" id="128251"/>
    <lineage>
        <taxon>Eukaryota</taxon>
        <taxon>Viridiplantae</taxon>
        <taxon>Streptophyta</taxon>
        <taxon>Embryophyta</taxon>
        <taxon>Bryophyta</taxon>
        <taxon>Sphagnophytina</taxon>
        <taxon>Sphagnopsida</taxon>
        <taxon>Sphagnales</taxon>
        <taxon>Sphagnaceae</taxon>
        <taxon>Sphagnum</taxon>
    </lineage>
</organism>
<evidence type="ECO:0000256" key="4">
    <source>
        <dbReference type="ARBA" id="ARBA00022833"/>
    </source>
</evidence>
<dbReference type="PANTHER" id="PTHR21736:SF20">
    <property type="entry name" value="PROTEIN OBERON 4"/>
    <property type="match status" value="1"/>
</dbReference>
<dbReference type="Gene3D" id="2.170.150.80">
    <property type="entry name" value="NAC domain"/>
    <property type="match status" value="1"/>
</dbReference>
<dbReference type="InterPro" id="IPR047578">
    <property type="entry name" value="OBE1-like_PHD"/>
</dbReference>
<feature type="region of interest" description="Disordered" evidence="10">
    <location>
        <begin position="308"/>
        <end position="523"/>
    </location>
</feature>
<sequence>MSHSPPATRVPVGFRFHPTDEELVGYYLPKKVAAKPIDLDLIRELDLYKLEPWDLQEQCKIPDANEKQTDYYFFSRKDKKYPTGNRANRATTAGFWKATGRDKAIWTKVQQLIGMRKTLVFYEGRAPHGNKTDWIMHEFRLDDGPGMPAHDDGGWVVCRVFKKTKNFKMKTEERAVSYEGQFGLMPEIMSSPEILSGGGGGAAASYHPGFGPNNNPSMVPSSAACKQEMNLDSSYNAVPAAACHDSFNALHVAQLAMQHKLESSCNHVAAAMPLMNSSGFQAGLAARKGEEREDGAATAMISSDKGMKHTYHHHHHHNHHSRASSSVKDGRGVSKSHQSYLNGKGSAAAAEESRKDRGREEEGLDSELFESRSRSSIREQETATNGNKGTSRREQQEVADNVKVASESNREQMEKEKEQKESSSKGTDMVAEVEQSNEREEGEMESDGDVNASVAQEQDPDGPEKMVVANETTSEQIRFQDGRDGVTQGMGGTSMQAPESAGTDKDAHPDQEADSQEHMLKSSNNDRRVENGALLSLALPDTSLSLSSGDPHGHQSLPHRHVHSRPSQAPTRTHSTGFTNSISLSHSQPFHHNPSCSLTQTSLDKTELSSGSQQISQAKEQGSHGSWQMSYGSNHANEGFLTAQDRQRSKPLYQRLLQSGNNPQILQGSLGSEKPFTSIRVHDIVSEPIPSMARKLQELPDSFLEGLKESLRDMLNSIEKREEFVLLQQTLAARRDLVTNTLLRAHRVQLELLVAVKTGILAFLHPDIPMTHSALVEIFLQTKCRNFACQSPLPADECDCKLCAQKAGFCNSCMCVVCSKFDFDANTCRWIGCDFCLHWCHTDCGIRMGYIAPGPSISGAAGTSEMQFHCIACEHTSELYGFVKDVFCAFAPQWKRDVLASELDCVRRIFRDSNDARGQQLCSKAEEMLLLLDAQLDPAPACSAMLNFFSDGDVGGIQSQAPSFSREGQIQPAPVSEEAVKAPPVSGRDNKTTRDPLDRARAALQTYDAELEEKRQEAAELQQEREHEKGQIEELESIVRIKQAEAKMFAVRADEARREAEGLQRIVLAKSEKIEQEYASKLTKLRLEEAEDRCRKGHEAVQVLHQAQMDFHTLKLPLLSELHDLLKQLEAMKRKSWK</sequence>
<evidence type="ECO:0000256" key="7">
    <source>
        <dbReference type="ARBA" id="ARBA00023163"/>
    </source>
</evidence>
<dbReference type="Pfam" id="PF07227">
    <property type="entry name" value="PHD_Oberon"/>
    <property type="match status" value="1"/>
</dbReference>
<feature type="coiled-coil region" evidence="9">
    <location>
        <begin position="997"/>
        <end position="1038"/>
    </location>
</feature>
<feature type="region of interest" description="Disordered" evidence="10">
    <location>
        <begin position="973"/>
        <end position="994"/>
    </location>
</feature>
<evidence type="ECO:0000256" key="6">
    <source>
        <dbReference type="ARBA" id="ARBA00023054"/>
    </source>
</evidence>
<evidence type="ECO:0000256" key="5">
    <source>
        <dbReference type="ARBA" id="ARBA00023015"/>
    </source>
</evidence>
<feature type="compositionally biased region" description="Basic residues" evidence="10">
    <location>
        <begin position="308"/>
        <end position="322"/>
    </location>
</feature>
<keyword evidence="6 9" id="KW-0175">Coiled coil</keyword>
<evidence type="ECO:0000256" key="1">
    <source>
        <dbReference type="ARBA" id="ARBA00004123"/>
    </source>
</evidence>
<name>A0ABP0UKX4_9BRYO</name>
<feature type="compositionally biased region" description="Basic and acidic residues" evidence="10">
    <location>
        <begin position="351"/>
        <end position="361"/>
    </location>
</feature>
<keyword evidence="8" id="KW-0539">Nucleus</keyword>
<feature type="domain" description="NAC" evidence="11">
    <location>
        <begin position="10"/>
        <end position="163"/>
    </location>
</feature>
<comment type="subcellular location">
    <subcellularLocation>
        <location evidence="1">Nucleus</location>
    </subcellularLocation>
</comment>
<keyword evidence="5" id="KW-0805">Transcription regulation</keyword>
<evidence type="ECO:0000256" key="9">
    <source>
        <dbReference type="SAM" id="Coils"/>
    </source>
</evidence>
<dbReference type="Pfam" id="PF02365">
    <property type="entry name" value="NAM"/>
    <property type="match status" value="1"/>
</dbReference>
<keyword evidence="7" id="KW-0804">Transcription</keyword>
<feature type="compositionally biased region" description="Basic and acidic residues" evidence="10">
    <location>
        <begin position="369"/>
        <end position="381"/>
    </location>
</feature>
<dbReference type="EMBL" id="OZ019896">
    <property type="protein sequence ID" value="CAK9224087.1"/>
    <property type="molecule type" value="Genomic_DNA"/>
</dbReference>
<evidence type="ECO:0000256" key="3">
    <source>
        <dbReference type="ARBA" id="ARBA00022771"/>
    </source>
</evidence>
<reference evidence="12" key="1">
    <citation type="submission" date="2024-02" db="EMBL/GenBank/DDBJ databases">
        <authorList>
            <consortium name="ELIXIR-Norway"/>
            <consortium name="Elixir Norway"/>
        </authorList>
    </citation>
    <scope>NUCLEOTIDE SEQUENCE</scope>
</reference>
<feature type="compositionally biased region" description="Basic and acidic residues" evidence="10">
    <location>
        <begin position="502"/>
        <end position="523"/>
    </location>
</feature>
<evidence type="ECO:0000256" key="10">
    <source>
        <dbReference type="SAM" id="MobiDB-lite"/>
    </source>
</evidence>
<evidence type="ECO:0000256" key="2">
    <source>
        <dbReference type="ARBA" id="ARBA00022723"/>
    </source>
</evidence>
<dbReference type="CDD" id="cd15612">
    <property type="entry name" value="PHD_OBE1_like"/>
    <property type="match status" value="1"/>
</dbReference>
<keyword evidence="13" id="KW-1185">Reference proteome</keyword>
<feature type="region of interest" description="Disordered" evidence="10">
    <location>
        <begin position="544"/>
        <end position="633"/>
    </location>
</feature>
<evidence type="ECO:0000313" key="12">
    <source>
        <dbReference type="EMBL" id="CAK9224087.1"/>
    </source>
</evidence>
<dbReference type="InterPro" id="IPR036093">
    <property type="entry name" value="NAC_dom_sf"/>
</dbReference>
<evidence type="ECO:0000256" key="8">
    <source>
        <dbReference type="ARBA" id="ARBA00023242"/>
    </source>
</evidence>
<protein>
    <recommendedName>
        <fullName evidence="11">NAC domain-containing protein</fullName>
    </recommendedName>
</protein>
<gene>
    <name evidence="12" type="ORF">CSSPTR1EN2_LOCUS17156</name>
</gene>
<accession>A0ABP0UKX4</accession>
<dbReference type="InterPro" id="IPR003441">
    <property type="entry name" value="NAC-dom"/>
</dbReference>
<dbReference type="PRINTS" id="PR01544">
    <property type="entry name" value="ARATH130DUF"/>
</dbReference>
<dbReference type="Pfam" id="PF16312">
    <property type="entry name" value="Oberon_cc"/>
    <property type="match status" value="1"/>
</dbReference>
<feature type="compositionally biased region" description="Basic and acidic residues" evidence="10">
    <location>
        <begin position="408"/>
        <end position="423"/>
    </location>
</feature>
<evidence type="ECO:0000313" key="13">
    <source>
        <dbReference type="Proteomes" id="UP001497512"/>
    </source>
</evidence>
<dbReference type="PROSITE" id="PS51005">
    <property type="entry name" value="NAC"/>
    <property type="match status" value="1"/>
</dbReference>
<keyword evidence="3" id="KW-0863">Zinc-finger</keyword>
<dbReference type="SUPFAM" id="SSF101941">
    <property type="entry name" value="NAC domain"/>
    <property type="match status" value="1"/>
</dbReference>
<feature type="compositionally biased region" description="Polar residues" evidence="10">
    <location>
        <begin position="565"/>
        <end position="633"/>
    </location>
</feature>
<keyword evidence="4" id="KW-0862">Zinc</keyword>
<dbReference type="InterPro" id="IPR032535">
    <property type="entry name" value="Oberon_CC"/>
</dbReference>
<dbReference type="InterPro" id="IPR032881">
    <property type="entry name" value="Oberon-like_PHD"/>
</dbReference>